<gene>
    <name evidence="7" type="ORF">AFUS01_LOCUS16048</name>
</gene>
<dbReference type="Pfam" id="PF05699">
    <property type="entry name" value="Dimer_Tnp_hAT"/>
    <property type="match status" value="1"/>
</dbReference>
<keyword evidence="5" id="KW-0539">Nucleus</keyword>
<feature type="domain" description="HAT C-terminal dimerisation" evidence="6">
    <location>
        <begin position="130"/>
        <end position="204"/>
    </location>
</feature>
<proteinExistence type="predicted"/>
<dbReference type="EMBL" id="CAJVCH010145091">
    <property type="protein sequence ID" value="CAG7727194.1"/>
    <property type="molecule type" value="Genomic_DNA"/>
</dbReference>
<evidence type="ECO:0000256" key="2">
    <source>
        <dbReference type="ARBA" id="ARBA00022723"/>
    </source>
</evidence>
<evidence type="ECO:0000256" key="3">
    <source>
        <dbReference type="ARBA" id="ARBA00022771"/>
    </source>
</evidence>
<dbReference type="GO" id="GO:0046983">
    <property type="term" value="F:protein dimerization activity"/>
    <property type="evidence" value="ECO:0007669"/>
    <property type="project" value="InterPro"/>
</dbReference>
<keyword evidence="2" id="KW-0479">Metal-binding</keyword>
<reference evidence="7" key="1">
    <citation type="submission" date="2021-06" db="EMBL/GenBank/DDBJ databases">
        <authorList>
            <person name="Hodson N. C."/>
            <person name="Mongue J. A."/>
            <person name="Jaron S. K."/>
        </authorList>
    </citation>
    <scope>NUCLEOTIDE SEQUENCE</scope>
</reference>
<name>A0A8J2JZW4_9HEXA</name>
<evidence type="ECO:0000313" key="8">
    <source>
        <dbReference type="Proteomes" id="UP000708208"/>
    </source>
</evidence>
<sequence>MKAEQPEKFDSDLNEKLLDHGVLKTLAQIRNIMTKIKYSHILKDNLHKLCDQMSVRKRLPILDVKHRWNSTFEMINRAEELKGPLNSLCIYEGASNEIPVEQDALEGDDFDSHIQVRRSRSTDSEVSRFFNENPEFYKTDILSWCKAKSKTFAYLSKIARDFLCAKQSSVPAERELSGGVDLACPTRGRLASATIIACMTLKSWWKSAASELIDLC</sequence>
<evidence type="ECO:0000259" key="6">
    <source>
        <dbReference type="Pfam" id="PF05699"/>
    </source>
</evidence>
<evidence type="ECO:0000256" key="4">
    <source>
        <dbReference type="ARBA" id="ARBA00022833"/>
    </source>
</evidence>
<dbReference type="GO" id="GO:0005634">
    <property type="term" value="C:nucleus"/>
    <property type="evidence" value="ECO:0007669"/>
    <property type="project" value="UniProtKB-SubCell"/>
</dbReference>
<accession>A0A8J2JZW4</accession>
<evidence type="ECO:0000256" key="5">
    <source>
        <dbReference type="ARBA" id="ARBA00023242"/>
    </source>
</evidence>
<protein>
    <recommendedName>
        <fullName evidence="6">HAT C-terminal dimerisation domain-containing protein</fullName>
    </recommendedName>
</protein>
<evidence type="ECO:0000256" key="1">
    <source>
        <dbReference type="ARBA" id="ARBA00004123"/>
    </source>
</evidence>
<organism evidence="7 8">
    <name type="scientific">Allacma fusca</name>
    <dbReference type="NCBI Taxonomy" id="39272"/>
    <lineage>
        <taxon>Eukaryota</taxon>
        <taxon>Metazoa</taxon>
        <taxon>Ecdysozoa</taxon>
        <taxon>Arthropoda</taxon>
        <taxon>Hexapoda</taxon>
        <taxon>Collembola</taxon>
        <taxon>Symphypleona</taxon>
        <taxon>Sminthuridae</taxon>
        <taxon>Allacma</taxon>
    </lineage>
</organism>
<evidence type="ECO:0000313" key="7">
    <source>
        <dbReference type="EMBL" id="CAG7727194.1"/>
    </source>
</evidence>
<keyword evidence="8" id="KW-1185">Reference proteome</keyword>
<dbReference type="PANTHER" id="PTHR46481">
    <property type="entry name" value="ZINC FINGER BED DOMAIN-CONTAINING PROTEIN 4"/>
    <property type="match status" value="1"/>
</dbReference>
<dbReference type="OrthoDB" id="6615517at2759"/>
<dbReference type="Proteomes" id="UP000708208">
    <property type="component" value="Unassembled WGS sequence"/>
</dbReference>
<dbReference type="GO" id="GO:0008270">
    <property type="term" value="F:zinc ion binding"/>
    <property type="evidence" value="ECO:0007669"/>
    <property type="project" value="UniProtKB-KW"/>
</dbReference>
<dbReference type="InterPro" id="IPR052035">
    <property type="entry name" value="ZnF_BED_domain_contain"/>
</dbReference>
<keyword evidence="3" id="KW-0863">Zinc-finger</keyword>
<dbReference type="PANTHER" id="PTHR46481:SF10">
    <property type="entry name" value="ZINC FINGER BED DOMAIN-CONTAINING PROTEIN 39"/>
    <property type="match status" value="1"/>
</dbReference>
<dbReference type="InterPro" id="IPR008906">
    <property type="entry name" value="HATC_C_dom"/>
</dbReference>
<comment type="subcellular location">
    <subcellularLocation>
        <location evidence="1">Nucleus</location>
    </subcellularLocation>
</comment>
<keyword evidence="4" id="KW-0862">Zinc</keyword>
<comment type="caution">
    <text evidence="7">The sequence shown here is derived from an EMBL/GenBank/DDBJ whole genome shotgun (WGS) entry which is preliminary data.</text>
</comment>
<dbReference type="AlphaFoldDB" id="A0A8J2JZW4"/>